<organism evidence="2 3">
    <name type="scientific">Kuraishia capsulata CBS 1993</name>
    <dbReference type="NCBI Taxonomy" id="1382522"/>
    <lineage>
        <taxon>Eukaryota</taxon>
        <taxon>Fungi</taxon>
        <taxon>Dikarya</taxon>
        <taxon>Ascomycota</taxon>
        <taxon>Saccharomycotina</taxon>
        <taxon>Pichiomycetes</taxon>
        <taxon>Pichiales</taxon>
        <taxon>Pichiaceae</taxon>
        <taxon>Kuraishia</taxon>
    </lineage>
</organism>
<feature type="compositionally biased region" description="Basic and acidic residues" evidence="1">
    <location>
        <begin position="1"/>
        <end position="21"/>
    </location>
</feature>
<gene>
    <name evidence="2" type="ORF">KUCA_T00004786001</name>
</gene>
<reference evidence="2" key="1">
    <citation type="submission" date="2013-12" db="EMBL/GenBank/DDBJ databases">
        <authorList>
            <person name="Genoscope - CEA"/>
        </authorList>
    </citation>
    <scope>NUCLEOTIDE SEQUENCE</scope>
    <source>
        <strain evidence="2">CBS 1993</strain>
    </source>
</reference>
<feature type="region of interest" description="Disordered" evidence="1">
    <location>
        <begin position="1"/>
        <end position="47"/>
    </location>
</feature>
<dbReference type="Proteomes" id="UP000019384">
    <property type="component" value="Unassembled WGS sequence"/>
</dbReference>
<dbReference type="OrthoDB" id="4083086at2759"/>
<sequence>MTQEKDSKDSSNFKQRLERRPHPPGWVQPKAPYNPYDPADLRPPQGYPSEFDETNKKIFGKIAQDSTDYTKIRFGMKRLEYTPKPPSELYAGRYKILRRVNTNTRFERGSMFGMKLAIWAVGIYGVFFAKWNEYDNVFAPFRRAQLQFRYFLTGTLTKEEMADLYPRQKKLPSRPLSNEAFYDQERRGAKSNYDNEEFILDRPALIHEVEAERVKQMEEERLLRAVDLAEQQVSLKQAKLGEESKHWWKVW</sequence>
<reference evidence="2" key="2">
    <citation type="submission" date="2014-02" db="EMBL/GenBank/DDBJ databases">
        <title>Complete DNA sequence of /Kuraishia capsulata/ illustrates novel genomic features among budding yeasts (/Saccharomycotina/).</title>
        <authorList>
            <person name="Morales L."/>
            <person name="Noel B."/>
            <person name="Porcel B."/>
            <person name="Marcet-Houben M."/>
            <person name="Hullo M-F."/>
            <person name="Sacerdot C."/>
            <person name="Tekaia F."/>
            <person name="Leh-Louis V."/>
            <person name="Despons L."/>
            <person name="Khanna V."/>
            <person name="Aury J-M."/>
            <person name="Barbe V."/>
            <person name="Couloux A."/>
            <person name="Labadie K."/>
            <person name="Pelletier E."/>
            <person name="Souciet J-L."/>
            <person name="Boekhout T."/>
            <person name="Gabaldon T."/>
            <person name="Wincker P."/>
            <person name="Dujon B."/>
        </authorList>
    </citation>
    <scope>NUCLEOTIDE SEQUENCE</scope>
    <source>
        <strain evidence="2">CBS 1993</strain>
    </source>
</reference>
<name>W6MQ50_9ASCO</name>
<dbReference type="GeneID" id="34522179"/>
<dbReference type="RefSeq" id="XP_022460791.1">
    <property type="nucleotide sequence ID" value="XM_022605906.1"/>
</dbReference>
<keyword evidence="3" id="KW-1185">Reference proteome</keyword>
<proteinExistence type="predicted"/>
<accession>W6MQ50</accession>
<evidence type="ECO:0000313" key="3">
    <source>
        <dbReference type="Proteomes" id="UP000019384"/>
    </source>
</evidence>
<evidence type="ECO:0000313" key="2">
    <source>
        <dbReference type="EMBL" id="CDK28801.1"/>
    </source>
</evidence>
<dbReference type="EMBL" id="HG793130">
    <property type="protein sequence ID" value="CDK28801.1"/>
    <property type="molecule type" value="Genomic_DNA"/>
</dbReference>
<evidence type="ECO:0000256" key="1">
    <source>
        <dbReference type="SAM" id="MobiDB-lite"/>
    </source>
</evidence>
<dbReference type="HOGENOM" id="CLU_1120501_0_0_1"/>
<dbReference type="AlphaFoldDB" id="W6MQ50"/>
<protein>
    <submittedName>
        <fullName evidence="2">Uncharacterized protein</fullName>
    </submittedName>
</protein>